<comment type="similarity">
    <text evidence="1">Belongs to the formin-like family. Class-I subfamily.</text>
</comment>
<evidence type="ECO:0000259" key="6">
    <source>
        <dbReference type="PROSITE" id="PS51444"/>
    </source>
</evidence>
<evidence type="ECO:0000256" key="1">
    <source>
        <dbReference type="ARBA" id="ARBA00025793"/>
    </source>
</evidence>
<dbReference type="GO" id="GO:0045010">
    <property type="term" value="P:actin nucleation"/>
    <property type="evidence" value="ECO:0007669"/>
    <property type="project" value="InterPro"/>
</dbReference>
<dbReference type="PROSITE" id="PS51444">
    <property type="entry name" value="FH2"/>
    <property type="match status" value="1"/>
</dbReference>
<name>A0A2N9J932_FAGSY</name>
<feature type="compositionally biased region" description="Low complexity" evidence="3">
    <location>
        <begin position="459"/>
        <end position="473"/>
    </location>
</feature>
<sequence length="953" mass="104892">MIFIIIFMLLSLQSTHLFIAGSVLNAAGDFNAHGLQQLYLRKDNDAGIENHIQKVAGEDENEEKGALIVEKFRALLGLKSFHIKSPSHSGSEYLSPSPSPSPIEFEAPAPAPVHAPVLHTHAHPHPPPHHSSPILAHHKTQKEDGDKDKVRTILIATSVSAGAAFLVCALGLFWVCKKHRKDRKKPTRIVSVYSKKGGTRSKVKNVSAQNSASKVSQNTGLDLFYLNSLGTDLEQQACYLKQSCETVNTSSNHSTPKFTLVEREESTRELLRIEYDNASSSSTKEITSVHEDVESIKYESESDGDGDGDGDKSSSGDKIIPMECHSSDEESFHSFGESLSSNVRLSNASAGSASETFDLFSPQESHIKPSLANSRDLPMPLATPELSSTQDSTLPTQSPQSPCNTKQKKQTFECSSDCLKSFKPPPTPPPPPPPPPCVTYFPSSTRIASKASCSFTLPNISSPRNSCSSSGSNRTPQRDLQSSPQIQTPPKTPQTPSCIPPPPLPPPFPKGINNSAKGPPPPPSQLPQFTPLGKDGAPLPKLKPLHWDKVRAAPDRSMVWDKMRSSSFEFDEEMIESLFGYNLQNSMKSDEAKSKTPSPSKHVLEPKRLQNITILSKALNVTAEQVCEALMQGNGLCLQQLEALVKMVPTKEEEAKLSGYKGDINELGSAEKFVKTILKLPFAFLRVEAMLYKESFEDEVVHLRNSFSMLEEACKELRSSRLFLKLLEAVLKTGNRMNVGTIRGGARAFKLDALLKLADVKGTDGKTTLLHFVVQEIIRSEGIRVSDSIMGRISQTNKSKTAEEREEDYRRMGLDLVSGLTTELYNVKKTAAIDLDVLASSVSNLSDGKAKLQHLVHKDLCIDEQNGNFVNSMRSFLAYAEKNLKDLQGDEDRVLTHVKEITEYFHGNVSKDEVNPLRIFVIVRDFLGMLDHVCKELRSSKAPRSPNPLAPFR</sequence>
<feature type="domain" description="FH2" evidence="6">
    <location>
        <begin position="532"/>
        <end position="953"/>
    </location>
</feature>
<dbReference type="InterPro" id="IPR027643">
    <property type="entry name" value="Formin-like_plant"/>
</dbReference>
<organism evidence="7">
    <name type="scientific">Fagus sylvatica</name>
    <name type="common">Beechnut</name>
    <dbReference type="NCBI Taxonomy" id="28930"/>
    <lineage>
        <taxon>Eukaryota</taxon>
        <taxon>Viridiplantae</taxon>
        <taxon>Streptophyta</taxon>
        <taxon>Embryophyta</taxon>
        <taxon>Tracheophyta</taxon>
        <taxon>Spermatophyta</taxon>
        <taxon>Magnoliopsida</taxon>
        <taxon>eudicotyledons</taxon>
        <taxon>Gunneridae</taxon>
        <taxon>Pentapetalae</taxon>
        <taxon>rosids</taxon>
        <taxon>fabids</taxon>
        <taxon>Fagales</taxon>
        <taxon>Fagaceae</taxon>
        <taxon>Fagus</taxon>
    </lineage>
</organism>
<keyword evidence="4" id="KW-0812">Transmembrane</keyword>
<dbReference type="Gene3D" id="1.20.58.2220">
    <property type="entry name" value="Formin, FH2 domain"/>
    <property type="match status" value="1"/>
</dbReference>
<feature type="signal peptide" evidence="5">
    <location>
        <begin position="1"/>
        <end position="17"/>
    </location>
</feature>
<feature type="region of interest" description="Disordered" evidence="3">
    <location>
        <begin position="86"/>
        <end position="146"/>
    </location>
</feature>
<dbReference type="InterPro" id="IPR015425">
    <property type="entry name" value="FH2_Formin"/>
</dbReference>
<feature type="compositionally biased region" description="Low complexity" evidence="3">
    <location>
        <begin position="86"/>
        <end position="119"/>
    </location>
</feature>
<accession>A0A2N9J932</accession>
<evidence type="ECO:0000256" key="5">
    <source>
        <dbReference type="SAM" id="SignalP"/>
    </source>
</evidence>
<gene>
    <name evidence="7" type="ORF">FSB_LOCUS60922</name>
</gene>
<feature type="chain" id="PRO_5014996773" description="Formin-like protein" evidence="5">
    <location>
        <begin position="18"/>
        <end position="953"/>
    </location>
</feature>
<dbReference type="SMART" id="SM00498">
    <property type="entry name" value="FH2"/>
    <property type="match status" value="1"/>
</dbReference>
<dbReference type="InterPro" id="IPR042201">
    <property type="entry name" value="FH2_Formin_sf"/>
</dbReference>
<feature type="compositionally biased region" description="Basic and acidic residues" evidence="3">
    <location>
        <begin position="287"/>
        <end position="300"/>
    </location>
</feature>
<evidence type="ECO:0000256" key="3">
    <source>
        <dbReference type="SAM" id="MobiDB-lite"/>
    </source>
</evidence>
<feature type="transmembrane region" description="Helical" evidence="4">
    <location>
        <begin position="153"/>
        <end position="175"/>
    </location>
</feature>
<dbReference type="AlphaFoldDB" id="A0A2N9J932"/>
<dbReference type="SUPFAM" id="SSF101447">
    <property type="entry name" value="Formin homology 2 domain (FH2 domain)"/>
    <property type="match status" value="1"/>
</dbReference>
<keyword evidence="5" id="KW-0732">Signal</keyword>
<feature type="region of interest" description="Disordered" evidence="3">
    <location>
        <begin position="455"/>
        <end position="541"/>
    </location>
</feature>
<evidence type="ECO:0000256" key="4">
    <source>
        <dbReference type="SAM" id="Phobius"/>
    </source>
</evidence>
<keyword evidence="4" id="KW-0472">Membrane</keyword>
<feature type="region of interest" description="Disordered" evidence="3">
    <location>
        <begin position="369"/>
        <end position="441"/>
    </location>
</feature>
<protein>
    <recommendedName>
        <fullName evidence="2">Formin-like protein</fullName>
    </recommendedName>
</protein>
<keyword evidence="4" id="KW-1133">Transmembrane helix</keyword>
<dbReference type="Pfam" id="PF02181">
    <property type="entry name" value="FH2"/>
    <property type="match status" value="1"/>
</dbReference>
<reference evidence="7" key="1">
    <citation type="submission" date="2018-02" db="EMBL/GenBank/DDBJ databases">
        <authorList>
            <person name="Cohen D.B."/>
            <person name="Kent A.D."/>
        </authorList>
    </citation>
    <scope>NUCLEOTIDE SEQUENCE</scope>
</reference>
<dbReference type="PANTHER" id="PTHR23213:SF177">
    <property type="entry name" value="FORMIN-LIKE PROTEIN 11"/>
    <property type="match status" value="1"/>
</dbReference>
<dbReference type="GO" id="GO:0051015">
    <property type="term" value="F:actin filament binding"/>
    <property type="evidence" value="ECO:0007669"/>
    <property type="project" value="InterPro"/>
</dbReference>
<evidence type="ECO:0000313" key="7">
    <source>
        <dbReference type="EMBL" id="SPD33040.1"/>
    </source>
</evidence>
<dbReference type="EMBL" id="OIVN01006433">
    <property type="protein sequence ID" value="SPD33040.1"/>
    <property type="molecule type" value="Genomic_DNA"/>
</dbReference>
<feature type="compositionally biased region" description="Pro residues" evidence="3">
    <location>
        <begin position="490"/>
        <end position="509"/>
    </location>
</feature>
<evidence type="ECO:0000256" key="2">
    <source>
        <dbReference type="RuleBase" id="RU361260"/>
    </source>
</evidence>
<dbReference type="PANTHER" id="PTHR23213">
    <property type="entry name" value="FORMIN-RELATED"/>
    <property type="match status" value="1"/>
</dbReference>
<feature type="compositionally biased region" description="Polar residues" evidence="3">
    <location>
        <begin position="385"/>
        <end position="405"/>
    </location>
</feature>
<feature type="region of interest" description="Disordered" evidence="3">
    <location>
        <begin position="281"/>
        <end position="333"/>
    </location>
</feature>
<feature type="compositionally biased region" description="Pro residues" evidence="3">
    <location>
        <begin position="423"/>
        <end position="437"/>
    </location>
</feature>
<proteinExistence type="inferred from homology"/>